<name>A0A2P1JUY4_9CAUD</name>
<protein>
    <submittedName>
        <fullName evidence="2">Uncharacterized protein</fullName>
    </submittedName>
</protein>
<dbReference type="Proteomes" id="UP000241502">
    <property type="component" value="Segment"/>
</dbReference>
<feature type="region of interest" description="Disordered" evidence="1">
    <location>
        <begin position="1"/>
        <end position="41"/>
    </location>
</feature>
<evidence type="ECO:0000256" key="1">
    <source>
        <dbReference type="SAM" id="MobiDB-lite"/>
    </source>
</evidence>
<reference evidence="2" key="1">
    <citation type="submission" date="2018-02" db="EMBL/GenBank/DDBJ databases">
        <authorList>
            <person name="Miller M."/>
            <person name="Deiulio A."/>
            <person name="Douthitt C."/>
            <person name="McMahon J."/>
            <person name="Holland C."/>
            <person name="Wiersma-Koch H."/>
            <person name="Turechek W."/>
            <person name="D'Elia T."/>
        </authorList>
    </citation>
    <scope>NUCLEOTIDE SEQUENCE [LARGE SCALE GENOMIC DNA]</scope>
</reference>
<gene>
    <name evidence="2" type="ORF">RIVERRIDER_75</name>
</gene>
<proteinExistence type="predicted"/>
<sequence>MSEQQNTESLDPQDMTPEQRDNEEKAVLRARLKTMGQTPSNNASLETLRAQLEAAMSGKALTQERAAQPMPGTSTPDAPAKPVSLHTLLRSKASKLRRVRITCHNPNKRDLPGEFFTVGNNYMGTIKRFVPFGETTDNGWHIEQAIYDLMKSRKYVDIRTKTVKGTGQVLVTTRLAAEFGIEDLPDLTPAELKQLATAQLAAGTSEVG</sequence>
<dbReference type="EMBL" id="MG983743">
    <property type="protein sequence ID" value="AVO23156.1"/>
    <property type="molecule type" value="Genomic_DNA"/>
</dbReference>
<organism evidence="2 3">
    <name type="scientific">Xanthomonas phage RiverRider</name>
    <dbReference type="NCBI Taxonomy" id="2108116"/>
    <lineage>
        <taxon>Viruses</taxon>
        <taxon>Duplodnaviria</taxon>
        <taxon>Heunggongvirae</taxon>
        <taxon>Uroviricota</taxon>
        <taxon>Caudoviricetes</taxon>
        <taxon>Schitoviridae</taxon>
        <taxon>Riverridervirus</taxon>
        <taxon>Riverridervirus riverrider</taxon>
    </lineage>
</organism>
<accession>A0A2P1JUY4</accession>
<feature type="compositionally biased region" description="Polar residues" evidence="1">
    <location>
        <begin position="1"/>
        <end position="10"/>
    </location>
</feature>
<keyword evidence="3" id="KW-1185">Reference proteome</keyword>
<feature type="compositionally biased region" description="Basic and acidic residues" evidence="1">
    <location>
        <begin position="17"/>
        <end position="27"/>
    </location>
</feature>
<evidence type="ECO:0000313" key="3">
    <source>
        <dbReference type="Proteomes" id="UP000241502"/>
    </source>
</evidence>
<evidence type="ECO:0000313" key="2">
    <source>
        <dbReference type="EMBL" id="AVO23156.1"/>
    </source>
</evidence>